<dbReference type="Gene3D" id="3.30.500.10">
    <property type="entry name" value="MHC class I-like antigen recognition-like"/>
    <property type="match status" value="1"/>
</dbReference>
<keyword evidence="2" id="KW-0472">Membrane</keyword>
<evidence type="ECO:0000313" key="6">
    <source>
        <dbReference type="Proteomes" id="UP001311232"/>
    </source>
</evidence>
<proteinExistence type="predicted"/>
<keyword evidence="2" id="KW-0812">Transmembrane</keyword>
<dbReference type="AlphaFoldDB" id="A0AAV9R3S0"/>
<evidence type="ECO:0000259" key="4">
    <source>
        <dbReference type="Pfam" id="PF07654"/>
    </source>
</evidence>
<sequence length="211" mass="24274">MQHDVTDVHIFQRMNGCFWDDETGEFEGFNAYSYDGEDLIRFDLKTLTWITPRHQTVINKHNWDNDGNGLFLKYALTEDCRHFLQLYLNYGKSSLQTTVPPSVSLLQKTPLSLVTCHATGFYPERVLMFWRKDGEELHEVTGEDWRRYDCVFQFSGLKDSITNRLDRALIRTNQGSSFQLYIGIAIGAVLMLLAVLVCAVFGTKRKNSSGL</sequence>
<dbReference type="Proteomes" id="UP001311232">
    <property type="component" value="Unassembled WGS sequence"/>
</dbReference>
<dbReference type="SUPFAM" id="SSF48726">
    <property type="entry name" value="Immunoglobulin"/>
    <property type="match status" value="1"/>
</dbReference>
<evidence type="ECO:0000256" key="2">
    <source>
        <dbReference type="SAM" id="Phobius"/>
    </source>
</evidence>
<accession>A0AAV9R3S0</accession>
<dbReference type="GO" id="GO:0009897">
    <property type="term" value="C:external side of plasma membrane"/>
    <property type="evidence" value="ECO:0007669"/>
    <property type="project" value="TreeGrafter"/>
</dbReference>
<dbReference type="SUPFAM" id="SSF54452">
    <property type="entry name" value="MHC antigen-recognition domain"/>
    <property type="match status" value="1"/>
</dbReference>
<dbReference type="Pfam" id="PF00129">
    <property type="entry name" value="MHC_I"/>
    <property type="match status" value="1"/>
</dbReference>
<protein>
    <recommendedName>
        <fullName evidence="7">Ig-like domain-containing protein</fullName>
    </recommendedName>
</protein>
<evidence type="ECO:0000259" key="3">
    <source>
        <dbReference type="Pfam" id="PF00129"/>
    </source>
</evidence>
<keyword evidence="6" id="KW-1185">Reference proteome</keyword>
<dbReference type="InterPro" id="IPR037055">
    <property type="entry name" value="MHC_I-like_Ag-recog_sf"/>
</dbReference>
<keyword evidence="2" id="KW-1133">Transmembrane helix</keyword>
<feature type="transmembrane region" description="Helical" evidence="2">
    <location>
        <begin position="180"/>
        <end position="202"/>
    </location>
</feature>
<feature type="domain" description="MHC class I-like antigen recognition-like" evidence="3">
    <location>
        <begin position="7"/>
        <end position="95"/>
    </location>
</feature>
<dbReference type="PANTHER" id="PTHR16675">
    <property type="entry name" value="MHC CLASS I-RELATED"/>
    <property type="match status" value="1"/>
</dbReference>
<evidence type="ECO:0000313" key="5">
    <source>
        <dbReference type="EMBL" id="KAK5604364.1"/>
    </source>
</evidence>
<dbReference type="GO" id="GO:0006955">
    <property type="term" value="P:immune response"/>
    <property type="evidence" value="ECO:0007669"/>
    <property type="project" value="TreeGrafter"/>
</dbReference>
<dbReference type="InterPro" id="IPR050208">
    <property type="entry name" value="MHC_class-I_related"/>
</dbReference>
<comment type="caution">
    <text evidence="5">The sequence shown here is derived from an EMBL/GenBank/DDBJ whole genome shotgun (WGS) entry which is preliminary data.</text>
</comment>
<evidence type="ECO:0000256" key="1">
    <source>
        <dbReference type="ARBA" id="ARBA00023180"/>
    </source>
</evidence>
<reference evidence="5 6" key="1">
    <citation type="submission" date="2021-06" db="EMBL/GenBank/DDBJ databases">
        <authorList>
            <person name="Palmer J.M."/>
        </authorList>
    </citation>
    <scope>NUCLEOTIDE SEQUENCE [LARGE SCALE GENOMIC DNA]</scope>
    <source>
        <strain evidence="5 6">MEX-2019</strain>
        <tissue evidence="5">Muscle</tissue>
    </source>
</reference>
<dbReference type="Pfam" id="PF07654">
    <property type="entry name" value="C1-set"/>
    <property type="match status" value="1"/>
</dbReference>
<organism evidence="5 6">
    <name type="scientific">Crenichthys baileyi</name>
    <name type="common">White River springfish</name>
    <dbReference type="NCBI Taxonomy" id="28760"/>
    <lineage>
        <taxon>Eukaryota</taxon>
        <taxon>Metazoa</taxon>
        <taxon>Chordata</taxon>
        <taxon>Craniata</taxon>
        <taxon>Vertebrata</taxon>
        <taxon>Euteleostomi</taxon>
        <taxon>Actinopterygii</taxon>
        <taxon>Neopterygii</taxon>
        <taxon>Teleostei</taxon>
        <taxon>Neoteleostei</taxon>
        <taxon>Acanthomorphata</taxon>
        <taxon>Ovalentaria</taxon>
        <taxon>Atherinomorphae</taxon>
        <taxon>Cyprinodontiformes</taxon>
        <taxon>Goodeidae</taxon>
        <taxon>Crenichthys</taxon>
    </lineage>
</organism>
<name>A0AAV9R3S0_9TELE</name>
<evidence type="ECO:0008006" key="7">
    <source>
        <dbReference type="Google" id="ProtNLM"/>
    </source>
</evidence>
<dbReference type="InterPro" id="IPR011162">
    <property type="entry name" value="MHC_I/II-like_Ag-recog"/>
</dbReference>
<dbReference type="InterPro" id="IPR011161">
    <property type="entry name" value="MHC_I-like_Ag-recog"/>
</dbReference>
<dbReference type="InterPro" id="IPR003597">
    <property type="entry name" value="Ig_C1-set"/>
</dbReference>
<dbReference type="EMBL" id="JAHHUM010002350">
    <property type="protein sequence ID" value="KAK5604364.1"/>
    <property type="molecule type" value="Genomic_DNA"/>
</dbReference>
<dbReference type="InterPro" id="IPR036179">
    <property type="entry name" value="Ig-like_dom_sf"/>
</dbReference>
<dbReference type="Gene3D" id="2.60.40.10">
    <property type="entry name" value="Immunoglobulins"/>
    <property type="match status" value="1"/>
</dbReference>
<dbReference type="PANTHER" id="PTHR16675:SF237">
    <property type="entry name" value="MHC CLASS I ANTIGEN TRANSCRIPT VARIANT 1-RELATED"/>
    <property type="match status" value="1"/>
</dbReference>
<feature type="domain" description="Immunoglobulin C1-set" evidence="4">
    <location>
        <begin position="100"/>
        <end position="152"/>
    </location>
</feature>
<gene>
    <name evidence="5" type="ORF">CRENBAI_018570</name>
</gene>
<keyword evidence="1" id="KW-0325">Glycoprotein</keyword>
<dbReference type="InterPro" id="IPR013783">
    <property type="entry name" value="Ig-like_fold"/>
</dbReference>
<dbReference type="GO" id="GO:0005615">
    <property type="term" value="C:extracellular space"/>
    <property type="evidence" value="ECO:0007669"/>
    <property type="project" value="TreeGrafter"/>
</dbReference>